<organism evidence="1 2">
    <name type="scientific">Oleoguttula mirabilis</name>
    <dbReference type="NCBI Taxonomy" id="1507867"/>
    <lineage>
        <taxon>Eukaryota</taxon>
        <taxon>Fungi</taxon>
        <taxon>Dikarya</taxon>
        <taxon>Ascomycota</taxon>
        <taxon>Pezizomycotina</taxon>
        <taxon>Dothideomycetes</taxon>
        <taxon>Dothideomycetidae</taxon>
        <taxon>Mycosphaerellales</taxon>
        <taxon>Teratosphaeriaceae</taxon>
        <taxon>Oleoguttula</taxon>
    </lineage>
</organism>
<protein>
    <submittedName>
        <fullName evidence="1">Uncharacterized protein</fullName>
    </submittedName>
</protein>
<evidence type="ECO:0000313" key="1">
    <source>
        <dbReference type="EMBL" id="KAK4550691.1"/>
    </source>
</evidence>
<accession>A0AAV9JYN1</accession>
<proteinExistence type="predicted"/>
<sequence length="305" mass="35113">MANVTDCDDRDLHKGTLKTPCNRRQANCTGSDDLHGYAKGNRKDATQVIHQAAWLVCRDCERNRRAQPFYKQFLAYLKKLPPQDETKKWRGYWTRLCTECQIREQVLLNERRGRLGPGGIALIGTPPPDNAAQMARYPRNNCNSPQELKLMCTILTSKVYIEDHLRKLDQATRDRYTDIKVWLTFTKRFSELPENEQEARLKQWLHYRLQSKVDNAFVPLEILVRHMGKPCDPVRQFFNQMIYKGNHGEHMSEIVAALQDTFEVELTHKEWPGLESEGKDQIDADAVVVNASSGSRVSLARTGGQ</sequence>
<evidence type="ECO:0000313" key="2">
    <source>
        <dbReference type="Proteomes" id="UP001324427"/>
    </source>
</evidence>
<dbReference type="EMBL" id="JAVFHQ010000001">
    <property type="protein sequence ID" value="KAK4550691.1"/>
    <property type="molecule type" value="Genomic_DNA"/>
</dbReference>
<gene>
    <name evidence="1" type="ORF">LTR36_000270</name>
</gene>
<comment type="caution">
    <text evidence="1">The sequence shown here is derived from an EMBL/GenBank/DDBJ whole genome shotgun (WGS) entry which is preliminary data.</text>
</comment>
<name>A0AAV9JYN1_9PEZI</name>
<reference evidence="1 2" key="1">
    <citation type="submission" date="2021-11" db="EMBL/GenBank/DDBJ databases">
        <title>Black yeast isolated from Biological Soil Crust.</title>
        <authorList>
            <person name="Kurbessoian T."/>
        </authorList>
    </citation>
    <scope>NUCLEOTIDE SEQUENCE [LARGE SCALE GENOMIC DNA]</scope>
    <source>
        <strain evidence="1 2">CCFEE 5522</strain>
    </source>
</reference>
<dbReference type="AlphaFoldDB" id="A0AAV9JYN1"/>
<dbReference type="Proteomes" id="UP001324427">
    <property type="component" value="Unassembled WGS sequence"/>
</dbReference>
<keyword evidence="2" id="KW-1185">Reference proteome</keyword>